<keyword evidence="5" id="KW-1279">T cell receptor</keyword>
<dbReference type="Proteomes" id="UP000770717">
    <property type="component" value="Unassembled WGS sequence"/>
</dbReference>
<keyword evidence="4" id="KW-0393">Immunoglobulin domain</keyword>
<feature type="non-terminal residue" evidence="7">
    <location>
        <position position="122"/>
    </location>
</feature>
<dbReference type="PROSITE" id="PS50835">
    <property type="entry name" value="IG_LIKE"/>
    <property type="match status" value="1"/>
</dbReference>
<keyword evidence="1" id="KW-0732">Signal</keyword>
<keyword evidence="3" id="KW-0675">Receptor</keyword>
<dbReference type="PANTHER" id="PTHR19367">
    <property type="entry name" value="T-CELL RECEPTOR ALPHA CHAIN V REGION"/>
    <property type="match status" value="1"/>
</dbReference>
<feature type="domain" description="Ig-like" evidence="6">
    <location>
        <begin position="5"/>
        <end position="90"/>
    </location>
</feature>
<evidence type="ECO:0000256" key="3">
    <source>
        <dbReference type="ARBA" id="ARBA00023170"/>
    </source>
</evidence>
<dbReference type="AlphaFoldDB" id="A0A8J6EBU7"/>
<evidence type="ECO:0000256" key="4">
    <source>
        <dbReference type="ARBA" id="ARBA00023319"/>
    </source>
</evidence>
<evidence type="ECO:0000259" key="6">
    <source>
        <dbReference type="PROSITE" id="PS50835"/>
    </source>
</evidence>
<dbReference type="SMART" id="SM00409">
    <property type="entry name" value="IG"/>
    <property type="match status" value="1"/>
</dbReference>
<dbReference type="InterPro" id="IPR003599">
    <property type="entry name" value="Ig_sub"/>
</dbReference>
<dbReference type="InterPro" id="IPR013783">
    <property type="entry name" value="Ig-like_fold"/>
</dbReference>
<name>A0A8J6EBU7_ELECQ</name>
<accession>A0A8J6EBU7</accession>
<keyword evidence="2" id="KW-1064">Adaptive immunity</keyword>
<evidence type="ECO:0000256" key="1">
    <source>
        <dbReference type="ARBA" id="ARBA00022729"/>
    </source>
</evidence>
<organism evidence="7 8">
    <name type="scientific">Eleutherodactylus coqui</name>
    <name type="common">Puerto Rican coqui</name>
    <dbReference type="NCBI Taxonomy" id="57060"/>
    <lineage>
        <taxon>Eukaryota</taxon>
        <taxon>Metazoa</taxon>
        <taxon>Chordata</taxon>
        <taxon>Craniata</taxon>
        <taxon>Vertebrata</taxon>
        <taxon>Euteleostomi</taxon>
        <taxon>Amphibia</taxon>
        <taxon>Batrachia</taxon>
        <taxon>Anura</taxon>
        <taxon>Neobatrachia</taxon>
        <taxon>Hyloidea</taxon>
        <taxon>Eleutherodactylidae</taxon>
        <taxon>Eleutherodactylinae</taxon>
        <taxon>Eleutherodactylus</taxon>
        <taxon>Eleutherodactylus</taxon>
    </lineage>
</organism>
<comment type="caution">
    <text evidence="7">The sequence shown here is derived from an EMBL/GenBank/DDBJ whole genome shotgun (WGS) entry which is preliminary data.</text>
</comment>
<evidence type="ECO:0000313" key="7">
    <source>
        <dbReference type="EMBL" id="KAG9461351.1"/>
    </source>
</evidence>
<dbReference type="InterPro" id="IPR007110">
    <property type="entry name" value="Ig-like_dom"/>
</dbReference>
<keyword evidence="5" id="KW-0391">Immunity</keyword>
<dbReference type="InterPro" id="IPR013106">
    <property type="entry name" value="Ig_V-set"/>
</dbReference>
<gene>
    <name evidence="7" type="ORF">GDO78_017159</name>
</gene>
<evidence type="ECO:0000256" key="2">
    <source>
        <dbReference type="ARBA" id="ARBA00023130"/>
    </source>
</evidence>
<dbReference type="GO" id="GO:0042101">
    <property type="term" value="C:T cell receptor complex"/>
    <property type="evidence" value="ECO:0007669"/>
    <property type="project" value="UniProtKB-KW"/>
</dbReference>
<dbReference type="EMBL" id="WNTK01023200">
    <property type="protein sequence ID" value="KAG9461351.1"/>
    <property type="molecule type" value="Genomic_DNA"/>
</dbReference>
<dbReference type="GO" id="GO:0002250">
    <property type="term" value="P:adaptive immune response"/>
    <property type="evidence" value="ECO:0007669"/>
    <property type="project" value="UniProtKB-KW"/>
</dbReference>
<reference evidence="7" key="1">
    <citation type="thesis" date="2020" institute="ProQuest LLC" country="789 East Eisenhower Parkway, Ann Arbor, MI, USA">
        <title>Comparative Genomics and Chromosome Evolution.</title>
        <authorList>
            <person name="Mudd A.B."/>
        </authorList>
    </citation>
    <scope>NUCLEOTIDE SEQUENCE</scope>
    <source>
        <strain evidence="7">HN-11 Male</strain>
        <tissue evidence="7">Kidney and liver</tissue>
    </source>
</reference>
<dbReference type="PANTHER" id="PTHR19367:SF18">
    <property type="entry name" value="T CELL RECEPTOR ALPHA VARIABLE 16"/>
    <property type="match status" value="1"/>
</dbReference>
<dbReference type="InterPro" id="IPR051287">
    <property type="entry name" value="TCR_variable_region"/>
</dbReference>
<protein>
    <recommendedName>
        <fullName evidence="6">Ig-like domain-containing protein</fullName>
    </recommendedName>
</protein>
<dbReference type="InterPro" id="IPR036179">
    <property type="entry name" value="Ig-like_dom_sf"/>
</dbReference>
<evidence type="ECO:0000313" key="8">
    <source>
        <dbReference type="Proteomes" id="UP000770717"/>
    </source>
</evidence>
<keyword evidence="8" id="KW-1185">Reference proteome</keyword>
<dbReference type="Gene3D" id="2.60.40.10">
    <property type="entry name" value="Immunoglobulins"/>
    <property type="match status" value="1"/>
</dbReference>
<dbReference type="OrthoDB" id="8947657at2759"/>
<dbReference type="Pfam" id="PF07686">
    <property type="entry name" value="V-set"/>
    <property type="match status" value="1"/>
</dbReference>
<proteinExistence type="predicted"/>
<evidence type="ECO:0000256" key="5">
    <source>
        <dbReference type="ARBA" id="ARBA00043266"/>
    </source>
</evidence>
<dbReference type="SUPFAM" id="SSF48726">
    <property type="entry name" value="Immunoglobulin"/>
    <property type="match status" value="1"/>
</dbReference>
<sequence>KNNAQSINQTSAPQLVLQGAPVVLECTYAATGYPNLYWYVQHPGKAPLLLVNSIGQKEHNGFSAEHVQKTSSFHMEKAQAELTDSGLYFCAFLFICRDERTYSLRVLTHPSTAIFEYSSTRA</sequence>